<keyword evidence="2" id="KW-0456">Lyase</keyword>
<dbReference type="eggNOG" id="KOG3182">
    <property type="taxonomic scope" value="Eukaryota"/>
</dbReference>
<evidence type="ECO:0000313" key="3">
    <source>
        <dbReference type="EMBL" id="EEQ33297.1"/>
    </source>
</evidence>
<reference evidence="4" key="1">
    <citation type="journal article" date="2012" name="MBio">
        <title>Comparative genome analysis of Trichophyton rubrum and related dermatophytes reveals candidate genes involved in infection.</title>
        <authorList>
            <person name="Martinez D.A."/>
            <person name="Oliver B.G."/>
            <person name="Graeser Y."/>
            <person name="Goldberg J.M."/>
            <person name="Li W."/>
            <person name="Martinez-Rossi N.M."/>
            <person name="Monod M."/>
            <person name="Shelest E."/>
            <person name="Barton R.C."/>
            <person name="Birch E."/>
            <person name="Brakhage A.A."/>
            <person name="Chen Z."/>
            <person name="Gurr S.J."/>
            <person name="Heiman D."/>
            <person name="Heitman J."/>
            <person name="Kosti I."/>
            <person name="Rossi A."/>
            <person name="Saif S."/>
            <person name="Samalova M."/>
            <person name="Saunders C.W."/>
            <person name="Shea T."/>
            <person name="Summerbell R.C."/>
            <person name="Xu J."/>
            <person name="Young S."/>
            <person name="Zeng Q."/>
            <person name="Birren B.W."/>
            <person name="Cuomo C.A."/>
            <person name="White T.C."/>
        </authorList>
    </citation>
    <scope>NUCLEOTIDE SEQUENCE [LARGE SCALE GENOMIC DNA]</scope>
    <source>
        <strain evidence="4">ATCC MYA-4605 / CBS 113480</strain>
    </source>
</reference>
<accession>C5FTU4</accession>
<dbReference type="OMA" id="SKPSTVW"/>
<proteinExistence type="predicted"/>
<dbReference type="VEuPathDB" id="FungiDB:MCYG_06116"/>
<evidence type="ECO:0000256" key="2">
    <source>
        <dbReference type="ARBA" id="ARBA00023239"/>
    </source>
</evidence>
<dbReference type="PANTHER" id="PTHR12192:SF2">
    <property type="entry name" value="GLUTATHIONE-SPECIFIC GAMMA-GLUTAMYLCYCLOTRANSFERASE 2"/>
    <property type="match status" value="1"/>
</dbReference>
<dbReference type="AlphaFoldDB" id="C5FTU4"/>
<dbReference type="Proteomes" id="UP000002035">
    <property type="component" value="Unassembled WGS sequence"/>
</dbReference>
<dbReference type="GeneID" id="9228416"/>
<evidence type="ECO:0000256" key="1">
    <source>
        <dbReference type="ARBA" id="ARBA00012344"/>
    </source>
</evidence>
<dbReference type="GO" id="GO:0061928">
    <property type="term" value="F:glutathione specific gamma-glutamylcyclotransferase activity"/>
    <property type="evidence" value="ECO:0007669"/>
    <property type="project" value="UniProtKB-EC"/>
</dbReference>
<name>C5FTU4_ARTOC</name>
<sequence>MPSTELESWKSHFPAGDLWESDMETTATLRYTVIAVILDNPLTSILRGRVLLMALQIKELPGTSRAMFVDSGSTDHRGTPDAPGRVVTVIERSFWESLSDPSPMKHMYYRLNWPQQRDLEQTTEGSLVWGAAYHIPASHAEEVSAYLDDREIDGYSVHYTPFHPCSKNEVHINSSPRGPTAESTTSPQPMKCLVYIGLPTNTQFLREPALREPDAVAKVIYASRGQSGENKDYLYSLETALEGLGLGSSDVHVTDLVRRVKDMERG</sequence>
<dbReference type="GO" id="GO:0005737">
    <property type="term" value="C:cytoplasm"/>
    <property type="evidence" value="ECO:0007669"/>
    <property type="project" value="TreeGrafter"/>
</dbReference>
<dbReference type="HOGENOM" id="CLU_070703_0_2_1"/>
<dbReference type="InterPro" id="IPR006840">
    <property type="entry name" value="ChaC"/>
</dbReference>
<dbReference type="EC" id="4.3.2.7" evidence="1"/>
<dbReference type="STRING" id="554155.C5FTU4"/>
<dbReference type="GO" id="GO:0006751">
    <property type="term" value="P:glutathione catabolic process"/>
    <property type="evidence" value="ECO:0007669"/>
    <property type="project" value="InterPro"/>
</dbReference>
<dbReference type="RefSeq" id="XP_002846247.1">
    <property type="nucleotide sequence ID" value="XM_002846201.1"/>
</dbReference>
<evidence type="ECO:0000313" key="4">
    <source>
        <dbReference type="Proteomes" id="UP000002035"/>
    </source>
</evidence>
<dbReference type="OrthoDB" id="1933483at2759"/>
<gene>
    <name evidence="3" type="ORF">MCYG_06116</name>
</gene>
<dbReference type="Pfam" id="PF04752">
    <property type="entry name" value="ChaC"/>
    <property type="match status" value="1"/>
</dbReference>
<dbReference type="PANTHER" id="PTHR12192">
    <property type="entry name" value="CATION TRANSPORT PROTEIN CHAC-RELATED"/>
    <property type="match status" value="1"/>
</dbReference>
<keyword evidence="4" id="KW-1185">Reference proteome</keyword>
<organism evidence="3 4">
    <name type="scientific">Arthroderma otae (strain ATCC MYA-4605 / CBS 113480)</name>
    <name type="common">Microsporum canis</name>
    <dbReference type="NCBI Taxonomy" id="554155"/>
    <lineage>
        <taxon>Eukaryota</taxon>
        <taxon>Fungi</taxon>
        <taxon>Dikarya</taxon>
        <taxon>Ascomycota</taxon>
        <taxon>Pezizomycotina</taxon>
        <taxon>Eurotiomycetes</taxon>
        <taxon>Eurotiomycetidae</taxon>
        <taxon>Onygenales</taxon>
        <taxon>Arthrodermataceae</taxon>
        <taxon>Microsporum</taxon>
    </lineage>
</organism>
<protein>
    <recommendedName>
        <fullName evidence="1">glutathione-specific gamma-glutamylcyclotransferase</fullName>
        <ecNumber evidence="1">4.3.2.7</ecNumber>
    </recommendedName>
</protein>
<dbReference type="EMBL" id="DS995705">
    <property type="protein sequence ID" value="EEQ33297.1"/>
    <property type="molecule type" value="Genomic_DNA"/>
</dbReference>